<dbReference type="GO" id="GO:0016301">
    <property type="term" value="F:kinase activity"/>
    <property type="evidence" value="ECO:0007669"/>
    <property type="project" value="InterPro"/>
</dbReference>
<gene>
    <name evidence="2" type="ordered locus">TEH_09220</name>
</gene>
<dbReference type="SUPFAM" id="SSF140931">
    <property type="entry name" value="Fic-like"/>
    <property type="match status" value="1"/>
</dbReference>
<dbReference type="RefSeq" id="WP_014124312.1">
    <property type="nucleotide sequence ID" value="NC_016052.1"/>
</dbReference>
<evidence type="ECO:0000313" key="3">
    <source>
        <dbReference type="Proteomes" id="UP000002663"/>
    </source>
</evidence>
<dbReference type="InterPro" id="IPR053737">
    <property type="entry name" value="Type_II_TA_Toxin"/>
</dbReference>
<dbReference type="AlphaFoldDB" id="A0AAN1VQQ1"/>
<dbReference type="InterPro" id="IPR003812">
    <property type="entry name" value="Fido"/>
</dbReference>
<feature type="domain" description="Fido" evidence="1">
    <location>
        <begin position="6"/>
        <end position="131"/>
    </location>
</feature>
<dbReference type="InterPro" id="IPR036597">
    <property type="entry name" value="Fido-like_dom_sf"/>
</dbReference>
<sequence length="135" mass="15586">MSIYYLTVEDISKMNAFQITNYSPEEQMGIKDLTALEMAVHQPSQNIFNQELYPAMEEKAAILMINIVKRHPFFNANKRTAIMAIDSFLQFNGYEVQFELEEGIQLVIDIATYETDDFENLKGHVSKVIKSKIIK</sequence>
<evidence type="ECO:0000259" key="1">
    <source>
        <dbReference type="PROSITE" id="PS51459"/>
    </source>
</evidence>
<dbReference type="Gene3D" id="1.20.120.1870">
    <property type="entry name" value="Fic/DOC protein, Fido domain"/>
    <property type="match status" value="1"/>
</dbReference>
<protein>
    <recommendedName>
        <fullName evidence="1">Fido domain-containing protein</fullName>
    </recommendedName>
</protein>
<dbReference type="PANTHER" id="PTHR39426">
    <property type="entry name" value="HOMOLOGY TO DEATH-ON-CURING PROTEIN OF PHAGE P1"/>
    <property type="match status" value="1"/>
</dbReference>
<reference evidence="2 3" key="1">
    <citation type="submission" date="2011-01" db="EMBL/GenBank/DDBJ databases">
        <title>Whole genome sequence of Tetragenococcus halophilus NBRC 12172.</title>
        <authorList>
            <person name="Nakazawa H."/>
            <person name="Omata S."/>
            <person name="Koga C."/>
            <person name="Watanabe Y."/>
            <person name="Katano Y."/>
            <person name="Ito N."/>
            <person name="Tsukatani N."/>
            <person name="Ankai A."/>
            <person name="Oguchi A."/>
            <person name="Fukui S."/>
            <person name="Yashiro I."/>
            <person name="Kamata S."/>
            <person name="Hashimoto Y."/>
            <person name="Yamazaki J."/>
            <person name="Taguchi H."/>
            <person name="Tanaka A."/>
            <person name="Koyama T."/>
            <person name="Ichige A."/>
            <person name="Hanya Y."/>
            <person name="Tanikawa S."/>
            <person name="Yamazaki S."/>
            <person name="Fujita N."/>
        </authorList>
    </citation>
    <scope>NUCLEOTIDE SEQUENCE [LARGE SCALE GENOMIC DNA]</scope>
    <source>
        <strain evidence="3">DSM 20338 / JCM 20259 / NCIMB 9735 / NBRC 12172</strain>
    </source>
</reference>
<dbReference type="NCBIfam" id="TIGR01550">
    <property type="entry name" value="DOC_P1"/>
    <property type="match status" value="1"/>
</dbReference>
<dbReference type="InterPro" id="IPR006440">
    <property type="entry name" value="Doc"/>
</dbReference>
<dbReference type="KEGG" id="thl:TEH_09220"/>
<dbReference type="PROSITE" id="PS51459">
    <property type="entry name" value="FIDO"/>
    <property type="match status" value="1"/>
</dbReference>
<organism evidence="2 3">
    <name type="scientific">Tetragenococcus halophilus (strain DSM 20338 / JCM 20259 / NCIMB 9735 / NBRC 12172)</name>
    <name type="common">Pediococcus halophilus</name>
    <dbReference type="NCBI Taxonomy" id="945021"/>
    <lineage>
        <taxon>Bacteria</taxon>
        <taxon>Bacillati</taxon>
        <taxon>Bacillota</taxon>
        <taxon>Bacilli</taxon>
        <taxon>Lactobacillales</taxon>
        <taxon>Enterococcaceae</taxon>
        <taxon>Tetragenococcus</taxon>
    </lineage>
</organism>
<dbReference type="PANTHER" id="PTHR39426:SF1">
    <property type="entry name" value="HOMOLOGY TO DEATH-ON-CURING PROTEIN OF PHAGE P1"/>
    <property type="match status" value="1"/>
</dbReference>
<accession>A0AAN1VQQ1</accession>
<dbReference type="EMBL" id="AP012046">
    <property type="protein sequence ID" value="BAK94249.1"/>
    <property type="molecule type" value="Genomic_DNA"/>
</dbReference>
<evidence type="ECO:0000313" key="2">
    <source>
        <dbReference type="EMBL" id="BAK94249.1"/>
    </source>
</evidence>
<dbReference type="Pfam" id="PF02661">
    <property type="entry name" value="Fic"/>
    <property type="match status" value="1"/>
</dbReference>
<name>A0AAN1VQQ1_TETHN</name>
<dbReference type="Proteomes" id="UP000002663">
    <property type="component" value="Chromosome"/>
</dbReference>
<proteinExistence type="predicted"/>